<reference evidence="2 3" key="1">
    <citation type="submission" date="2018-01" db="EMBL/GenBank/DDBJ databases">
        <title>Draft genome sequences of six Vibrio diazotrophicus strains isolated from deep-sea sediments of the Baltic Sea.</title>
        <authorList>
            <person name="Castillo D."/>
            <person name="Vandieken V."/>
            <person name="Chiang O."/>
            <person name="Middelboe M."/>
        </authorList>
    </citation>
    <scope>NUCLEOTIDE SEQUENCE [LARGE SCALE GENOMIC DNA]</scope>
    <source>
        <strain evidence="2 3">60.27F</strain>
    </source>
</reference>
<accession>A0A2J8HSD8</accession>
<keyword evidence="1" id="KW-0812">Transmembrane</keyword>
<sequence length="67" mass="7790">MVKHFIADQLRANKVISNRIDDHFNFSELTYPLLISIAKITIIQIRGLSLASIFVFLWEYLFTFSGI</sequence>
<proteinExistence type="predicted"/>
<name>A0A2J8HSD8_VIBDI</name>
<organism evidence="2 3">
    <name type="scientific">Vibrio diazotrophicus</name>
    <dbReference type="NCBI Taxonomy" id="685"/>
    <lineage>
        <taxon>Bacteria</taxon>
        <taxon>Pseudomonadati</taxon>
        <taxon>Pseudomonadota</taxon>
        <taxon>Gammaproteobacteria</taxon>
        <taxon>Vibrionales</taxon>
        <taxon>Vibrionaceae</taxon>
        <taxon>Vibrio</taxon>
    </lineage>
</organism>
<protein>
    <submittedName>
        <fullName evidence="2">Uncharacterized protein</fullName>
    </submittedName>
</protein>
<keyword evidence="1" id="KW-1133">Transmembrane helix</keyword>
<keyword evidence="1" id="KW-0472">Membrane</keyword>
<evidence type="ECO:0000313" key="3">
    <source>
        <dbReference type="Proteomes" id="UP000236449"/>
    </source>
</evidence>
<evidence type="ECO:0000313" key="2">
    <source>
        <dbReference type="EMBL" id="PNI01192.1"/>
    </source>
</evidence>
<dbReference type="EMBL" id="POSK01000023">
    <property type="protein sequence ID" value="PNI01192.1"/>
    <property type="molecule type" value="Genomic_DNA"/>
</dbReference>
<dbReference type="AlphaFoldDB" id="A0A2J8HSD8"/>
<evidence type="ECO:0000256" key="1">
    <source>
        <dbReference type="SAM" id="Phobius"/>
    </source>
</evidence>
<dbReference type="Proteomes" id="UP000236449">
    <property type="component" value="Unassembled WGS sequence"/>
</dbReference>
<comment type="caution">
    <text evidence="2">The sequence shown here is derived from an EMBL/GenBank/DDBJ whole genome shotgun (WGS) entry which is preliminary data.</text>
</comment>
<gene>
    <name evidence="2" type="ORF">C1N32_20735</name>
</gene>
<feature type="transmembrane region" description="Helical" evidence="1">
    <location>
        <begin position="33"/>
        <end position="58"/>
    </location>
</feature>